<reference evidence="12 13" key="1">
    <citation type="submission" date="2019-12" db="EMBL/GenBank/DDBJ databases">
        <title>Microbes associate with the intestines of laboratory mice.</title>
        <authorList>
            <person name="Navarre W."/>
            <person name="Wong E."/>
        </authorList>
    </citation>
    <scope>NUCLEOTIDE SEQUENCE [LARGE SCALE GENOMIC DNA]</scope>
    <source>
        <strain evidence="12 13">NM51_B2-22</strain>
    </source>
</reference>
<dbReference type="EMBL" id="WSRS01000002">
    <property type="protein sequence ID" value="MVX58160.1"/>
    <property type="molecule type" value="Genomic_DNA"/>
</dbReference>
<feature type="binding site" evidence="9">
    <location>
        <begin position="30"/>
        <end position="37"/>
    </location>
    <ligand>
        <name>ATP</name>
        <dbReference type="ChEBI" id="CHEBI:30616"/>
    </ligand>
</feature>
<dbReference type="InterPro" id="IPR041685">
    <property type="entry name" value="AAA_GajA/Old/RecF-like"/>
</dbReference>
<evidence type="ECO:0000256" key="7">
    <source>
        <dbReference type="ARBA" id="ARBA00023204"/>
    </source>
</evidence>
<dbReference type="PROSITE" id="PS00617">
    <property type="entry name" value="RECF_1"/>
    <property type="match status" value="1"/>
</dbReference>
<dbReference type="GO" id="GO:0005524">
    <property type="term" value="F:ATP binding"/>
    <property type="evidence" value="ECO:0007669"/>
    <property type="project" value="UniProtKB-UniRule"/>
</dbReference>
<comment type="subcellular location">
    <subcellularLocation>
        <location evidence="9 10">Cytoplasm</location>
    </subcellularLocation>
</comment>
<keyword evidence="8 9" id="KW-0742">SOS response</keyword>
<evidence type="ECO:0000256" key="3">
    <source>
        <dbReference type="ARBA" id="ARBA00022741"/>
    </source>
</evidence>
<comment type="caution">
    <text evidence="12">The sequence shown here is derived from an EMBL/GenBank/DDBJ whole genome shotgun (WGS) entry which is preliminary data.</text>
</comment>
<dbReference type="GO" id="GO:0005737">
    <property type="term" value="C:cytoplasm"/>
    <property type="evidence" value="ECO:0007669"/>
    <property type="project" value="UniProtKB-SubCell"/>
</dbReference>
<evidence type="ECO:0000256" key="4">
    <source>
        <dbReference type="ARBA" id="ARBA00022763"/>
    </source>
</evidence>
<dbReference type="GO" id="GO:0000731">
    <property type="term" value="P:DNA synthesis involved in DNA repair"/>
    <property type="evidence" value="ECO:0007669"/>
    <property type="project" value="TreeGrafter"/>
</dbReference>
<evidence type="ECO:0000256" key="5">
    <source>
        <dbReference type="ARBA" id="ARBA00022840"/>
    </source>
</evidence>
<feature type="domain" description="Endonuclease GajA/Old nuclease/RecF-like AAA" evidence="11">
    <location>
        <begin position="1"/>
        <end position="58"/>
    </location>
</feature>
<evidence type="ECO:0000313" key="12">
    <source>
        <dbReference type="EMBL" id="MVX58160.1"/>
    </source>
</evidence>
<dbReference type="GO" id="GO:0003697">
    <property type="term" value="F:single-stranded DNA binding"/>
    <property type="evidence" value="ECO:0007669"/>
    <property type="project" value="UniProtKB-UniRule"/>
</dbReference>
<dbReference type="Proteomes" id="UP000461595">
    <property type="component" value="Unassembled WGS sequence"/>
</dbReference>
<evidence type="ECO:0000256" key="6">
    <source>
        <dbReference type="ARBA" id="ARBA00023125"/>
    </source>
</evidence>
<dbReference type="InterPro" id="IPR001238">
    <property type="entry name" value="DNA-binding_RecF"/>
</dbReference>
<protein>
    <recommendedName>
        <fullName evidence="9 10">DNA replication and repair protein RecF</fullName>
    </recommendedName>
</protein>
<evidence type="ECO:0000256" key="8">
    <source>
        <dbReference type="ARBA" id="ARBA00023236"/>
    </source>
</evidence>
<dbReference type="OrthoDB" id="9803889at2"/>
<gene>
    <name evidence="9 12" type="primary">recF</name>
    <name evidence="12" type="ORF">E5983_00530</name>
</gene>
<keyword evidence="5 9" id="KW-0067">ATP-binding</keyword>
<name>A0A7X3G6Z5_9STRE</name>
<keyword evidence="6 9" id="KW-0238">DNA-binding</keyword>
<accession>A0A7X3G6Z5</accession>
<dbReference type="AlphaFoldDB" id="A0A7X3G6Z5"/>
<keyword evidence="4 9" id="KW-0227">DNA damage</keyword>
<dbReference type="Gene3D" id="1.20.1050.90">
    <property type="entry name" value="RecF/RecN/SMC, N-terminal domain"/>
    <property type="match status" value="1"/>
</dbReference>
<evidence type="ECO:0000259" key="11">
    <source>
        <dbReference type="Pfam" id="PF13175"/>
    </source>
</evidence>
<evidence type="ECO:0000313" key="13">
    <source>
        <dbReference type="Proteomes" id="UP000461595"/>
    </source>
</evidence>
<comment type="function">
    <text evidence="9 10">The RecF protein is involved in DNA metabolism; it is required for DNA replication and normal SOS inducibility. RecF binds preferentially to single-stranded, linear DNA. It also seems to bind ATP.</text>
</comment>
<evidence type="ECO:0000256" key="2">
    <source>
        <dbReference type="ARBA" id="ARBA00022705"/>
    </source>
</evidence>
<evidence type="ECO:0000256" key="10">
    <source>
        <dbReference type="RuleBase" id="RU000578"/>
    </source>
</evidence>
<keyword evidence="7 9" id="KW-0234">DNA repair</keyword>
<dbReference type="RefSeq" id="WP_160331993.1">
    <property type="nucleotide sequence ID" value="NZ_WSRS01000002.1"/>
</dbReference>
<keyword evidence="3 9" id="KW-0547">Nucleotide-binding</keyword>
<comment type="similarity">
    <text evidence="9 10">Belongs to the RecF family.</text>
</comment>
<dbReference type="PANTHER" id="PTHR32182:SF0">
    <property type="entry name" value="DNA REPLICATION AND REPAIR PROTEIN RECF"/>
    <property type="match status" value="1"/>
</dbReference>
<dbReference type="InterPro" id="IPR027417">
    <property type="entry name" value="P-loop_NTPase"/>
</dbReference>
<dbReference type="HAMAP" id="MF_00365">
    <property type="entry name" value="RecF"/>
    <property type="match status" value="1"/>
</dbReference>
<sequence>MWLKELQIHQFRNYKDVKLQFQPGLTVFLGQNAQGKTNLLEAIYFLALTRSHRTRLDKELTQFDTDNFQLQGVLAKLTGTLPLEIAWTSKGRMTKVNHLKQARLSNYIGHMNVVLFAPEDLQLVKGSPSLRRRFVDMDLGQIKSTYLAELSQYQYILKQRNSYLKSSQKIDSNYLDVLDEQLAQSGARVIQHRLQFLADLETVARTQQEHLSEDQEILRVHYKSSVDLQDDLQLLSQNLTQALLEKRQTDIFKRSTSVGPHRDDVRFSLNGIDAKYGSQGQQRSLILSLKLAEIQLIKNVTRESPILLLDDVMSELDNHRQTRLLEAISGDIQTFLTTTSLDHLQDLQVDLQVFNIHQGKITSQ</sequence>
<dbReference type="Pfam" id="PF13175">
    <property type="entry name" value="AAA_15"/>
    <property type="match status" value="1"/>
</dbReference>
<dbReference type="PANTHER" id="PTHR32182">
    <property type="entry name" value="DNA REPLICATION AND REPAIR PROTEIN RECF"/>
    <property type="match status" value="1"/>
</dbReference>
<dbReference type="PROSITE" id="PS00618">
    <property type="entry name" value="RECF_2"/>
    <property type="match status" value="1"/>
</dbReference>
<dbReference type="GO" id="GO:0006260">
    <property type="term" value="P:DNA replication"/>
    <property type="evidence" value="ECO:0007669"/>
    <property type="project" value="UniProtKB-UniRule"/>
</dbReference>
<dbReference type="SUPFAM" id="SSF52540">
    <property type="entry name" value="P-loop containing nucleoside triphosphate hydrolases"/>
    <property type="match status" value="1"/>
</dbReference>
<proteinExistence type="inferred from homology"/>
<dbReference type="Gene3D" id="3.40.50.300">
    <property type="entry name" value="P-loop containing nucleotide triphosphate hydrolases"/>
    <property type="match status" value="1"/>
</dbReference>
<evidence type="ECO:0000256" key="1">
    <source>
        <dbReference type="ARBA" id="ARBA00022490"/>
    </source>
</evidence>
<dbReference type="GO" id="GO:0006302">
    <property type="term" value="P:double-strand break repair"/>
    <property type="evidence" value="ECO:0007669"/>
    <property type="project" value="TreeGrafter"/>
</dbReference>
<keyword evidence="1 9" id="KW-0963">Cytoplasm</keyword>
<organism evidence="12 13">
    <name type="scientific">Streptococcus danieliae</name>
    <dbReference type="NCBI Taxonomy" id="747656"/>
    <lineage>
        <taxon>Bacteria</taxon>
        <taxon>Bacillati</taxon>
        <taxon>Bacillota</taxon>
        <taxon>Bacilli</taxon>
        <taxon>Lactobacillales</taxon>
        <taxon>Streptococcaceae</taxon>
        <taxon>Streptococcus</taxon>
    </lineage>
</organism>
<dbReference type="InterPro" id="IPR018078">
    <property type="entry name" value="DNA-binding_RecF_CS"/>
</dbReference>
<dbReference type="CDD" id="cd03242">
    <property type="entry name" value="ABC_RecF"/>
    <property type="match status" value="1"/>
</dbReference>
<dbReference type="NCBIfam" id="TIGR00611">
    <property type="entry name" value="recf"/>
    <property type="match status" value="1"/>
</dbReference>
<dbReference type="GO" id="GO:0009432">
    <property type="term" value="P:SOS response"/>
    <property type="evidence" value="ECO:0007669"/>
    <property type="project" value="UniProtKB-UniRule"/>
</dbReference>
<keyword evidence="2 9" id="KW-0235">DNA replication</keyword>
<evidence type="ECO:0000256" key="9">
    <source>
        <dbReference type="HAMAP-Rule" id="MF_00365"/>
    </source>
</evidence>
<dbReference type="InterPro" id="IPR042174">
    <property type="entry name" value="RecF_2"/>
</dbReference>